<dbReference type="InterPro" id="IPR009003">
    <property type="entry name" value="Peptidase_S1_PA"/>
</dbReference>
<dbReference type="KEGG" id="cqu:CpipJ_CPIJ002518"/>
<dbReference type="PANTHER" id="PTHR24256">
    <property type="entry name" value="TRYPTASE-RELATED"/>
    <property type="match status" value="1"/>
</dbReference>
<dbReference type="SMART" id="SM00020">
    <property type="entry name" value="Tryp_SPc"/>
    <property type="match status" value="1"/>
</dbReference>
<dbReference type="FunFam" id="2.40.10.10:FF:000068">
    <property type="entry name" value="transmembrane protease serine 2"/>
    <property type="match status" value="1"/>
</dbReference>
<evidence type="ECO:0000256" key="3">
    <source>
        <dbReference type="ARBA" id="ARBA00024195"/>
    </source>
</evidence>
<evidence type="ECO:0000256" key="1">
    <source>
        <dbReference type="ARBA" id="ARBA00023157"/>
    </source>
</evidence>
<dbReference type="Pfam" id="PF00089">
    <property type="entry name" value="Trypsin"/>
    <property type="match status" value="1"/>
</dbReference>
<dbReference type="Proteomes" id="UP000002320">
    <property type="component" value="Unassembled WGS sequence"/>
</dbReference>
<gene>
    <name evidence="7" type="primary">6033784</name>
    <name evidence="6" type="ORF">CpipJ_CPIJ002518</name>
</gene>
<evidence type="ECO:0000313" key="7">
    <source>
        <dbReference type="EnsemblMetazoa" id="CPIJ002518-PA"/>
    </source>
</evidence>
<dbReference type="HOGENOM" id="CLU_006842_7_4_1"/>
<dbReference type="eggNOG" id="KOG3627">
    <property type="taxonomic scope" value="Eukaryota"/>
</dbReference>
<dbReference type="VEuPathDB" id="VectorBase:CPIJ002518"/>
<evidence type="ECO:0000256" key="4">
    <source>
        <dbReference type="SAM" id="SignalP"/>
    </source>
</evidence>
<dbReference type="EnsemblMetazoa" id="CPIJ002518-RA">
    <property type="protein sequence ID" value="CPIJ002518-PA"/>
    <property type="gene ID" value="CPIJ002518"/>
</dbReference>
<dbReference type="InterPro" id="IPR043504">
    <property type="entry name" value="Peptidase_S1_PA_chymotrypsin"/>
</dbReference>
<accession>B0W653</accession>
<dbReference type="InterPro" id="IPR051487">
    <property type="entry name" value="Ser/Thr_Proteases_Immune/Dev"/>
</dbReference>
<dbReference type="InParanoid" id="B0W653"/>
<proteinExistence type="inferred from homology"/>
<dbReference type="SUPFAM" id="SSF50494">
    <property type="entry name" value="Trypsin-like serine proteases"/>
    <property type="match status" value="1"/>
</dbReference>
<dbReference type="VEuPathDB" id="VectorBase:CQUJHB003910"/>
<keyword evidence="2" id="KW-0325">Glycoprotein</keyword>
<feature type="signal peptide" evidence="4">
    <location>
        <begin position="1"/>
        <end position="21"/>
    </location>
</feature>
<feature type="domain" description="Peptidase S1" evidence="5">
    <location>
        <begin position="22"/>
        <end position="241"/>
    </location>
</feature>
<reference evidence="7" key="2">
    <citation type="submission" date="2021-02" db="UniProtKB">
        <authorList>
            <consortium name="EnsemblMetazoa"/>
        </authorList>
    </citation>
    <scope>IDENTIFICATION</scope>
    <source>
        <strain evidence="7">JHB</strain>
    </source>
</reference>
<reference evidence="6" key="1">
    <citation type="submission" date="2007-03" db="EMBL/GenBank/DDBJ databases">
        <title>Annotation of Culex pipiens quinquefasciatus.</title>
        <authorList>
            <consortium name="The Broad Institute Genome Sequencing Platform"/>
            <person name="Atkinson P.W."/>
            <person name="Hemingway J."/>
            <person name="Christensen B.M."/>
            <person name="Higgs S."/>
            <person name="Kodira C."/>
            <person name="Hannick L."/>
            <person name="Megy K."/>
            <person name="O'Leary S."/>
            <person name="Pearson M."/>
            <person name="Haas B.J."/>
            <person name="Mauceli E."/>
            <person name="Wortman J.R."/>
            <person name="Lee N.H."/>
            <person name="Guigo R."/>
            <person name="Stanke M."/>
            <person name="Alvarado L."/>
            <person name="Amedeo P."/>
            <person name="Antoine C.H."/>
            <person name="Arensburger P."/>
            <person name="Bidwell S.L."/>
            <person name="Crawford M."/>
            <person name="Camaro F."/>
            <person name="Devon K."/>
            <person name="Engels R."/>
            <person name="Hammond M."/>
            <person name="Howarth C."/>
            <person name="Koehrsen M."/>
            <person name="Lawson D."/>
            <person name="Montgomery P."/>
            <person name="Nene V."/>
            <person name="Nusbaum C."/>
            <person name="Puiu D."/>
            <person name="Romero-Severson J."/>
            <person name="Severson D.W."/>
            <person name="Shumway M."/>
            <person name="Sisk P."/>
            <person name="Stolte C."/>
            <person name="Zeng Q."/>
            <person name="Eisenstadt E."/>
            <person name="Fraser-Liggett C."/>
            <person name="Strausberg R."/>
            <person name="Galagan J."/>
            <person name="Birren B."/>
            <person name="Collins F.H."/>
        </authorList>
    </citation>
    <scope>NUCLEOTIDE SEQUENCE [LARGE SCALE GENOMIC DNA]</scope>
    <source>
        <strain evidence="6">JHB</strain>
    </source>
</reference>
<evidence type="ECO:0000256" key="2">
    <source>
        <dbReference type="ARBA" id="ARBA00023180"/>
    </source>
</evidence>
<comment type="similarity">
    <text evidence="3">Belongs to the peptidase S1 family. CLIP subfamily.</text>
</comment>
<protein>
    <submittedName>
        <fullName evidence="6">Chymotrypsin 1</fullName>
    </submittedName>
</protein>
<dbReference type="STRING" id="7176.B0W653"/>
<evidence type="ECO:0000313" key="8">
    <source>
        <dbReference type="Proteomes" id="UP000002320"/>
    </source>
</evidence>
<evidence type="ECO:0000259" key="5">
    <source>
        <dbReference type="PROSITE" id="PS50240"/>
    </source>
</evidence>
<dbReference type="CDD" id="cd00190">
    <property type="entry name" value="Tryp_SPc"/>
    <property type="match status" value="1"/>
</dbReference>
<dbReference type="Gene3D" id="2.40.10.10">
    <property type="entry name" value="Trypsin-like serine proteases"/>
    <property type="match status" value="1"/>
</dbReference>
<keyword evidence="4" id="KW-0732">Signal</keyword>
<sequence length="241" mass="25405">MNNKLVAILFCALLGVVTVECIVGGQTALPNLAYEVVSIQSPTHICGGVLVKAAWVLTTASCVNDKTVGNLKVLVGSHRLLTNIERVMVTVKRVHPSYDTTTGVNNVALLKLEKDVTSNRVKAVTLNDAAVTTGIPTIFYGWGSLKYGSSAKSNILQTLNQKALSAADCADKVPGLPTGFICAQIQHGQAACARDEGGPLINYNDGKLIGIYDHGTQCSGDAPDVFVDVFSFNAWITANAA</sequence>
<keyword evidence="8" id="KW-1185">Reference proteome</keyword>
<dbReference type="GO" id="GO:0004252">
    <property type="term" value="F:serine-type endopeptidase activity"/>
    <property type="evidence" value="ECO:0007669"/>
    <property type="project" value="InterPro"/>
</dbReference>
<dbReference type="GO" id="GO:0006508">
    <property type="term" value="P:proteolysis"/>
    <property type="evidence" value="ECO:0007669"/>
    <property type="project" value="InterPro"/>
</dbReference>
<organism>
    <name type="scientific">Culex quinquefasciatus</name>
    <name type="common">Southern house mosquito</name>
    <name type="synonym">Culex pungens</name>
    <dbReference type="NCBI Taxonomy" id="7176"/>
    <lineage>
        <taxon>Eukaryota</taxon>
        <taxon>Metazoa</taxon>
        <taxon>Ecdysozoa</taxon>
        <taxon>Arthropoda</taxon>
        <taxon>Hexapoda</taxon>
        <taxon>Insecta</taxon>
        <taxon>Pterygota</taxon>
        <taxon>Neoptera</taxon>
        <taxon>Endopterygota</taxon>
        <taxon>Diptera</taxon>
        <taxon>Nematocera</taxon>
        <taxon>Culicoidea</taxon>
        <taxon>Culicidae</taxon>
        <taxon>Culicinae</taxon>
        <taxon>Culicini</taxon>
        <taxon>Culex</taxon>
        <taxon>Culex</taxon>
    </lineage>
</organism>
<dbReference type="AlphaFoldDB" id="B0W653"/>
<keyword evidence="1" id="KW-1015">Disulfide bond</keyword>
<dbReference type="EMBL" id="DS231847">
    <property type="protein sequence ID" value="EDS36400.1"/>
    <property type="molecule type" value="Genomic_DNA"/>
</dbReference>
<feature type="chain" id="PRO_5011407504" evidence="4">
    <location>
        <begin position="22"/>
        <end position="241"/>
    </location>
</feature>
<dbReference type="PROSITE" id="PS50240">
    <property type="entry name" value="TRYPSIN_DOM"/>
    <property type="match status" value="1"/>
</dbReference>
<dbReference type="InterPro" id="IPR001254">
    <property type="entry name" value="Trypsin_dom"/>
</dbReference>
<dbReference type="InterPro" id="IPR001314">
    <property type="entry name" value="Peptidase_S1A"/>
</dbReference>
<evidence type="ECO:0000313" key="6">
    <source>
        <dbReference type="EMBL" id="EDS36400.1"/>
    </source>
</evidence>
<dbReference type="OrthoDB" id="8440449at2759"/>
<name>B0W653_CULQU</name>
<dbReference type="OMA" id="NICTIGQ"/>
<dbReference type="PRINTS" id="PR00722">
    <property type="entry name" value="CHYMOTRYPSIN"/>
</dbReference>